<dbReference type="EMBL" id="HBUF01188192">
    <property type="protein sequence ID" value="CAG6657409.1"/>
    <property type="molecule type" value="Transcribed_RNA"/>
</dbReference>
<evidence type="ECO:0000313" key="1">
    <source>
        <dbReference type="EMBL" id="CAG6657406.1"/>
    </source>
</evidence>
<dbReference type="EMBL" id="HBUF01188191">
    <property type="protein sequence ID" value="CAG6657406.1"/>
    <property type="molecule type" value="Transcribed_RNA"/>
</dbReference>
<reference evidence="1" key="1">
    <citation type="submission" date="2021-05" db="EMBL/GenBank/DDBJ databases">
        <authorList>
            <person name="Alioto T."/>
            <person name="Alioto T."/>
            <person name="Gomez Garrido J."/>
        </authorList>
    </citation>
    <scope>NUCLEOTIDE SEQUENCE</scope>
</reference>
<accession>A0A8D8RW64</accession>
<proteinExistence type="predicted"/>
<sequence>MDEANTTPSPIARGPPIVRNLSLGAHAATVLNPPTIPAVYQAALTSTGPPMKQMGAITAPTSAEWTAQASCLAPTPDLYSMDWTSIPEPISRAMVPNMANIELPETSLRIEGEVKTAYALAAEIIMEPPK</sequence>
<name>A0A8D8RW64_9HEMI</name>
<dbReference type="AlphaFoldDB" id="A0A8D8RW64"/>
<organism evidence="1">
    <name type="scientific">Cacopsylla melanoneura</name>
    <dbReference type="NCBI Taxonomy" id="428564"/>
    <lineage>
        <taxon>Eukaryota</taxon>
        <taxon>Metazoa</taxon>
        <taxon>Ecdysozoa</taxon>
        <taxon>Arthropoda</taxon>
        <taxon>Hexapoda</taxon>
        <taxon>Insecta</taxon>
        <taxon>Pterygota</taxon>
        <taxon>Neoptera</taxon>
        <taxon>Paraneoptera</taxon>
        <taxon>Hemiptera</taxon>
        <taxon>Sternorrhyncha</taxon>
        <taxon>Psylloidea</taxon>
        <taxon>Psyllidae</taxon>
        <taxon>Psyllinae</taxon>
        <taxon>Cacopsylla</taxon>
    </lineage>
</organism>
<protein>
    <submittedName>
        <fullName evidence="1">Uncharacterized protein</fullName>
    </submittedName>
</protein>